<evidence type="ECO:0008006" key="3">
    <source>
        <dbReference type="Google" id="ProtNLM"/>
    </source>
</evidence>
<evidence type="ECO:0000313" key="2">
    <source>
        <dbReference type="Proteomes" id="UP000541583"/>
    </source>
</evidence>
<dbReference type="InterPro" id="IPR007822">
    <property type="entry name" value="LANC-like"/>
</dbReference>
<comment type="caution">
    <text evidence="1">The sequence shown here is derived from an EMBL/GenBank/DDBJ whole genome shotgun (WGS) entry which is preliminary data.</text>
</comment>
<dbReference type="SUPFAM" id="SSF158745">
    <property type="entry name" value="LanC-like"/>
    <property type="match status" value="1"/>
</dbReference>
<name>A0ABR6PHK1_9SPHI</name>
<dbReference type="Proteomes" id="UP000541583">
    <property type="component" value="Unassembled WGS sequence"/>
</dbReference>
<gene>
    <name evidence="1" type="ORF">HDF23_001965</name>
</gene>
<evidence type="ECO:0000313" key="1">
    <source>
        <dbReference type="EMBL" id="MBB6109222.1"/>
    </source>
</evidence>
<dbReference type="EMBL" id="JACHCB010000003">
    <property type="protein sequence ID" value="MBB6109222.1"/>
    <property type="molecule type" value="Genomic_DNA"/>
</dbReference>
<dbReference type="RefSeq" id="WP_076372711.1">
    <property type="nucleotide sequence ID" value="NZ_FTMG01000003.1"/>
</dbReference>
<reference evidence="1 2" key="1">
    <citation type="submission" date="2020-08" db="EMBL/GenBank/DDBJ databases">
        <title>Genomic Encyclopedia of Type Strains, Phase IV (KMG-V): Genome sequencing to study the core and pangenomes of soil and plant-associated prokaryotes.</title>
        <authorList>
            <person name="Whitman W."/>
        </authorList>
    </citation>
    <scope>NUCLEOTIDE SEQUENCE [LARGE SCALE GENOMIC DNA]</scope>
    <source>
        <strain evidence="1 2">ANJLi2</strain>
    </source>
</reference>
<organism evidence="1 2">
    <name type="scientific">Mucilaginibacter lappiensis</name>
    <dbReference type="NCBI Taxonomy" id="354630"/>
    <lineage>
        <taxon>Bacteria</taxon>
        <taxon>Pseudomonadati</taxon>
        <taxon>Bacteroidota</taxon>
        <taxon>Sphingobacteriia</taxon>
        <taxon>Sphingobacteriales</taxon>
        <taxon>Sphingobacteriaceae</taxon>
        <taxon>Mucilaginibacter</taxon>
    </lineage>
</organism>
<proteinExistence type="predicted"/>
<sequence length="349" mass="39884">MEKILVELIKNYKDNDHSPDDLGLTNGKTGLGLAYFILSKYTKDQAFADKGFDMFDAVTENIAHINEINFSNGLAGIGWVIEWLVQNNFFEANTDEILEDVDNAIYKALMFAPDNNLSLGNGTLGKLLYFFKRMQSINANVNRFKTITHETCLIVLTDELRDKLMGDNGLLKKLKENSIPIDFRFLGHLIAFLSDFLNSKINEPTVETILYETIKVVSEILKAGEQNFKKRETGDFEFLAVCYFIAGKNHAHQYWQEQARNHIKLLNSVKYMSSTNINLIIPQLKIYSLTNQYFPEILNKSDCEELIFKDILGTDSLRSSHIFGNLLPFCNLCDYIDASAISELQLVYY</sequence>
<keyword evidence="2" id="KW-1185">Reference proteome</keyword>
<dbReference type="Gene3D" id="1.50.10.20">
    <property type="match status" value="1"/>
</dbReference>
<accession>A0ABR6PHK1</accession>
<protein>
    <recommendedName>
        <fullName evidence="3">Lanthionine synthetase C-like protein</fullName>
    </recommendedName>
</protein>
<dbReference type="Pfam" id="PF05147">
    <property type="entry name" value="LANC_like"/>
    <property type="match status" value="1"/>
</dbReference>